<dbReference type="EMBL" id="JAGMVJ010000006">
    <property type="protein sequence ID" value="KAH7089602.1"/>
    <property type="molecule type" value="Genomic_DNA"/>
</dbReference>
<comment type="caution">
    <text evidence="2">The sequence shown here is derived from an EMBL/GenBank/DDBJ whole genome shotgun (WGS) entry which is preliminary data.</text>
</comment>
<evidence type="ECO:0000313" key="2">
    <source>
        <dbReference type="EMBL" id="KAH7089602.1"/>
    </source>
</evidence>
<evidence type="ECO:0000256" key="1">
    <source>
        <dbReference type="SAM" id="Phobius"/>
    </source>
</evidence>
<feature type="transmembrane region" description="Helical" evidence="1">
    <location>
        <begin position="30"/>
        <end position="54"/>
    </location>
</feature>
<name>A0A8K0W177_9PLEO</name>
<accession>A0A8K0W177</accession>
<gene>
    <name evidence="2" type="ORF">FB567DRAFT_590411</name>
</gene>
<keyword evidence="1" id="KW-0472">Membrane</keyword>
<evidence type="ECO:0000313" key="3">
    <source>
        <dbReference type="Proteomes" id="UP000813461"/>
    </source>
</evidence>
<dbReference type="OrthoDB" id="3800458at2759"/>
<feature type="transmembrane region" description="Helical" evidence="1">
    <location>
        <begin position="102"/>
        <end position="121"/>
    </location>
</feature>
<keyword evidence="3" id="KW-1185">Reference proteome</keyword>
<organism evidence="2 3">
    <name type="scientific">Paraphoma chrysanthemicola</name>
    <dbReference type="NCBI Taxonomy" id="798071"/>
    <lineage>
        <taxon>Eukaryota</taxon>
        <taxon>Fungi</taxon>
        <taxon>Dikarya</taxon>
        <taxon>Ascomycota</taxon>
        <taxon>Pezizomycotina</taxon>
        <taxon>Dothideomycetes</taxon>
        <taxon>Pleosporomycetidae</taxon>
        <taxon>Pleosporales</taxon>
        <taxon>Pleosporineae</taxon>
        <taxon>Phaeosphaeriaceae</taxon>
        <taxon>Paraphoma</taxon>
    </lineage>
</organism>
<feature type="transmembrane region" description="Helical" evidence="1">
    <location>
        <begin position="74"/>
        <end position="90"/>
    </location>
</feature>
<proteinExistence type="predicted"/>
<keyword evidence="1" id="KW-1133">Transmembrane helix</keyword>
<reference evidence="2" key="1">
    <citation type="journal article" date="2021" name="Nat. Commun.">
        <title>Genetic determinants of endophytism in the Arabidopsis root mycobiome.</title>
        <authorList>
            <person name="Mesny F."/>
            <person name="Miyauchi S."/>
            <person name="Thiergart T."/>
            <person name="Pickel B."/>
            <person name="Atanasova L."/>
            <person name="Karlsson M."/>
            <person name="Huettel B."/>
            <person name="Barry K.W."/>
            <person name="Haridas S."/>
            <person name="Chen C."/>
            <person name="Bauer D."/>
            <person name="Andreopoulos W."/>
            <person name="Pangilinan J."/>
            <person name="LaButti K."/>
            <person name="Riley R."/>
            <person name="Lipzen A."/>
            <person name="Clum A."/>
            <person name="Drula E."/>
            <person name="Henrissat B."/>
            <person name="Kohler A."/>
            <person name="Grigoriev I.V."/>
            <person name="Martin F.M."/>
            <person name="Hacquard S."/>
        </authorList>
    </citation>
    <scope>NUCLEOTIDE SEQUENCE</scope>
    <source>
        <strain evidence="2">MPI-SDFR-AT-0120</strain>
    </source>
</reference>
<dbReference type="AlphaFoldDB" id="A0A8K0W177"/>
<protein>
    <submittedName>
        <fullName evidence="2">Uncharacterized protein</fullName>
    </submittedName>
</protein>
<dbReference type="Proteomes" id="UP000813461">
    <property type="component" value="Unassembled WGS sequence"/>
</dbReference>
<feature type="transmembrane region" description="Helical" evidence="1">
    <location>
        <begin position="133"/>
        <end position="149"/>
    </location>
</feature>
<keyword evidence="1" id="KW-0812">Transmembrane</keyword>
<sequence length="164" mass="18127">MPDPTPGDELQVLPYATNTTYPCLRIEIGWIFALLLLIGGNVVTFSSTLVGPLMGITSLLWLMLRNDPAISPKASWMVFGAWSLLTLAYFMVQCHRVSNHRIYVLLTIAMASVCACLIALVQKSSLQSGSVTIIPPCTSFAAYCVAYFFPKRQRTIYDVETGRN</sequence>